<feature type="active site" description="Proton donor; for dehydratase activity" evidence="5">
    <location>
        <position position="1082"/>
    </location>
</feature>
<dbReference type="InterPro" id="IPR057326">
    <property type="entry name" value="KR_dom"/>
</dbReference>
<feature type="region of interest" description="C-terminal hotdog fold" evidence="5">
    <location>
        <begin position="1024"/>
        <end position="1166"/>
    </location>
</feature>
<keyword evidence="1" id="KW-0596">Phosphopantetheine</keyword>
<dbReference type="InterPro" id="IPR042104">
    <property type="entry name" value="PKS_dehydratase_sf"/>
</dbReference>
<dbReference type="GO" id="GO:0004312">
    <property type="term" value="F:fatty acid synthase activity"/>
    <property type="evidence" value="ECO:0007669"/>
    <property type="project" value="TreeGrafter"/>
</dbReference>
<feature type="domain" description="Carrier" evidence="7">
    <location>
        <begin position="2216"/>
        <end position="2293"/>
    </location>
</feature>
<dbReference type="InterPro" id="IPR020807">
    <property type="entry name" value="PKS_DH"/>
</dbReference>
<evidence type="ECO:0000256" key="2">
    <source>
        <dbReference type="ARBA" id="ARBA00022553"/>
    </source>
</evidence>
<keyword evidence="10" id="KW-0012">Acyltransferase</keyword>
<evidence type="ECO:0000256" key="6">
    <source>
        <dbReference type="SAM" id="MobiDB-lite"/>
    </source>
</evidence>
<dbReference type="Pfam" id="PF00109">
    <property type="entry name" value="ketoacyl-synt"/>
    <property type="match status" value="1"/>
</dbReference>
<dbReference type="InterPro" id="IPR014043">
    <property type="entry name" value="Acyl_transferase_dom"/>
</dbReference>
<dbReference type="Pfam" id="PF08659">
    <property type="entry name" value="KR"/>
    <property type="match status" value="1"/>
</dbReference>
<reference evidence="10 11" key="2">
    <citation type="submission" date="2019-01" db="EMBL/GenBank/DDBJ databases">
        <authorList>
            <person name="Li Y."/>
        </authorList>
    </citation>
    <scope>NUCLEOTIDE SEQUENCE [LARGE SCALE GENOMIC DNA]</scope>
    <source>
        <strain evidence="10 11">2D-5</strain>
    </source>
</reference>
<dbReference type="PANTHER" id="PTHR43775:SF37">
    <property type="entry name" value="SI:DKEY-61P9.11"/>
    <property type="match status" value="1"/>
</dbReference>
<feature type="domain" description="PKS/mFAS DH" evidence="9">
    <location>
        <begin position="891"/>
        <end position="1166"/>
    </location>
</feature>
<dbReference type="PANTHER" id="PTHR43775">
    <property type="entry name" value="FATTY ACID SYNTHASE"/>
    <property type="match status" value="1"/>
</dbReference>
<dbReference type="Gene3D" id="3.30.70.3290">
    <property type="match status" value="1"/>
</dbReference>
<protein>
    <submittedName>
        <fullName evidence="10">Acyltransferase domain-containing protein</fullName>
    </submittedName>
</protein>
<keyword evidence="11" id="KW-1185">Reference proteome</keyword>
<evidence type="ECO:0000259" key="9">
    <source>
        <dbReference type="PROSITE" id="PS52019"/>
    </source>
</evidence>
<dbReference type="RefSeq" id="WP_128270782.1">
    <property type="nucleotide sequence ID" value="NZ_SAUW01000028.1"/>
</dbReference>
<dbReference type="InterPro" id="IPR014030">
    <property type="entry name" value="Ketoacyl_synth_N"/>
</dbReference>
<sequence length="2339" mass="244226">MSQTVTVGYAARLPNAGDAGAAWHILRDGQCTVSQIPDDRWSSLKFLDPTGTLAGHSHTRAAGVLDDPWGFDPAAFGISPREAAQMDPQQRLLLELASEAFDHAGINPLRLDRDRTGVFIGASAADHSTIGLQDPTLIESHYMLGNTLSILANRISYQWDLHGPSMTVDTACSSGLVAFDLARKSIEAGEIDTAIVGGVSLLLSPVAFIGFSNAGMLSHRGRCAAFGAGGDGYVRAEGAVVFILSRAETARAAGLRLRSVVAGSGVNTAGYTRGITIPSQSRQADLIREVMASSGIDPDDLAFAEAHGTGTPVGDPREAGALGETYGRLRKTPLPIGSAKSNFGHLEPASGLVGLLKAQLALEHHYMPATLFADTPNPDIDFTALNLEPMTEARPMPPHARPWAVSVNSFGFGGANAHVVIREPDPEDRISEEDDTTLPPALMMTGQSETALTAVAQDWQWLLSGAEPDDAQLATLIANANHNLARRAHRLCLAAGSREALRDQIDRWIAGDHPDRAGFRARGDDLPVAFVFSGNGALWDGMARQNYMKDAAFRKSFTEIAAMVAQDGGPDLVTLLMTPQDEEAMRPAGIAQPLHFAIQVALVDSLAAAGLRPAAVMGHSLGEVAASVIAGRISRKEGVHIILSRSAAFAPLENTGGMAALSGGRQAVADLIAGLGLPIDISAENAPASVTVSGAQADLAALVKAARKARIAGKVLPVAYPYHGRAVAALESRMRADLAGLAPQAGTIPFYSGSLGCRADTVPSDADYWWSNARNAVEFRAAAAAMVADGYRIFLEISPRSVLRGYLGEIIAQSGEPAVVIDGLDRSHPELRLASDIARRVLAVGGAVEEERVLGPRRPVRSTPPRPAFERQPFRLATTHGPDIFGRAPAHPLLGARSEAEGTIWRNDLSLALMPWLGDHRVGGRVLLPATGMAEIFLAAATDLAREGAAAPGPCEIADLDIFHAVVIPEEGAAPIRVIHDAAARRLTLETGGDGQWQAVATARLFSAASAADLIPEVMRNAAAGDPAPLPGLYDGLRRAGLEYGPAFARLAGLSQTPDGAVAELSPALVPGDFLLDPTAFDAALHAVAALPAFAAMAAGNGPMVPGRMGRLRWFDKAPVTRARLHLRSFGPESACLDLALFGDDGGLVALIEEIRLRRMPMTHGAETLYWDEVLLPLAGERRIALADPLSRFGAGADAASDADVLRAAIAARLAWDIAGSDDTAIPEARRQLSRAWLGEAGYLSPEGLAGECPWPPVGELIAMLGALPGDVQDDLQASLSLAAGRTPKPDAGTHPTAQLIDMLDSLPEGSAGRVLIAGHANAALIAAAARLGGGYVTLAAADAAGAGALRPLVAEAEAAVAVLRLDEEAQAGQLFDLILGAGVSNGPLAPRQLARFVAPGGSALFAEETPDLFALLSGRHTDGEAIERLQAAFAATGISLAAQPSHKSEAVTLLQGARAGEAQDPAVPEGDLAAVLAAMPDAPLFRLVPDAPTGETASARAIRHAAAFRDLPETDGPLWIVALSAQDSAALFALRRVVANESGRDLRVLALTPAASATTGDLTRRIARLTQAPEREIVADDRQGSPAASPRIVAVTPPQPPAAAGEDTLLRLSARRRTPVLDGLYWQRLPRPAPAPGEVEIAVEASALNFRDVMWGQGLIPPEALEGGFAGQGFGMECAGRVLRCGADVPPYLAPGTPVIAFAPHAFASHVTVPAHAVMPRGADMPAEIATAAPVVFLTADYALNELAHVAAGETILIHGAAGGVGIAAIQIAQQIGARIIATAGSVEKRLWLGMIGVGTVLDSRAGDFADRVMAETGGHGVDVVLNALAGEGLERGLSCLAPFGRFVELGKRDIYENNLIALRAFRNNISLLAVDADQLLAYRPKVAARIMDRVGRGLAEGTLTPPPVRVMAADEVTDAFRLMQRSGHIGKIVVRAPHPTGRAPARRADLSGNWLITGGTGGFGYRTALWLKQQGADRIWLTSRSGHHEGALPEGFTLRAADATDAVAMRGVLDEIAAAGGLSGVIHSAAVLDDALFATLDPTRIGRVAEAKAGGAELLDRLTRDLPLRHFWCFSSVAARFGNPGQAAYAAANAETEALMRRRRDAGLPGLAIAWGPISDTGMLARDAALRATLTAQLGRLLTAEEALQALAAWLADVPAQAATVTIAPIRWGRLAGDLPVLSGPLFAAIDTEAARAAGSVDLAALVAAGKEGEARRIALEAVLTEAAQIMRTTPAAIDPQRPLTDLGLDSLMAMNLKLAIEERFGVDIPARALAGEPSPARLVQSLFDTISGGSAGAQGAVLVEAHLSETVLTDDVRAEIMERTRAPSAGMEARRN</sequence>
<dbReference type="SMART" id="SM01294">
    <property type="entry name" value="PKS_PP_betabranch"/>
    <property type="match status" value="1"/>
</dbReference>
<dbReference type="GO" id="GO:0006633">
    <property type="term" value="P:fatty acid biosynthetic process"/>
    <property type="evidence" value="ECO:0007669"/>
    <property type="project" value="InterPro"/>
</dbReference>
<dbReference type="InterPro" id="IPR013968">
    <property type="entry name" value="PKS_KR"/>
</dbReference>
<dbReference type="SUPFAM" id="SSF50129">
    <property type="entry name" value="GroES-like"/>
    <property type="match status" value="1"/>
</dbReference>
<dbReference type="Gene3D" id="3.10.129.110">
    <property type="entry name" value="Polyketide synthase dehydratase"/>
    <property type="match status" value="1"/>
</dbReference>
<dbReference type="Pfam" id="PF13602">
    <property type="entry name" value="ADH_zinc_N_2"/>
    <property type="match status" value="1"/>
</dbReference>
<evidence type="ECO:0000313" key="11">
    <source>
        <dbReference type="Proteomes" id="UP000285710"/>
    </source>
</evidence>
<dbReference type="Gene3D" id="3.40.50.720">
    <property type="entry name" value="NAD(P)-binding Rossmann-like Domain"/>
    <property type="match status" value="2"/>
</dbReference>
<dbReference type="Pfam" id="PF00550">
    <property type="entry name" value="PP-binding"/>
    <property type="match status" value="1"/>
</dbReference>
<dbReference type="CDD" id="cd05195">
    <property type="entry name" value="enoyl_red"/>
    <property type="match status" value="1"/>
</dbReference>
<dbReference type="InterPro" id="IPR009081">
    <property type="entry name" value="PP-bd_ACP"/>
</dbReference>
<organism evidence="10 11">
    <name type="scientific">Paenirhodobacter populi</name>
    <dbReference type="NCBI Taxonomy" id="2306993"/>
    <lineage>
        <taxon>Bacteria</taxon>
        <taxon>Pseudomonadati</taxon>
        <taxon>Pseudomonadota</taxon>
        <taxon>Alphaproteobacteria</taxon>
        <taxon>Rhodobacterales</taxon>
        <taxon>Rhodobacter group</taxon>
        <taxon>Paenirhodobacter</taxon>
    </lineage>
</organism>
<comment type="caution">
    <text evidence="10">The sequence shown here is derived from an EMBL/GenBank/DDBJ whole genome shotgun (WGS) entry which is preliminary data.</text>
</comment>
<dbReference type="Pfam" id="PF14765">
    <property type="entry name" value="PS-DH"/>
    <property type="match status" value="1"/>
</dbReference>
<feature type="domain" description="Ketosynthase family 3 (KS3)" evidence="8">
    <location>
        <begin position="1"/>
        <end position="423"/>
    </location>
</feature>
<dbReference type="CDD" id="cd05274">
    <property type="entry name" value="KR_FAS_SDR_x"/>
    <property type="match status" value="1"/>
</dbReference>
<dbReference type="Gene3D" id="3.40.366.10">
    <property type="entry name" value="Malonyl-Coenzyme A Acyl Carrier Protein, domain 2"/>
    <property type="match status" value="1"/>
</dbReference>
<reference evidence="10 11" key="1">
    <citation type="submission" date="2019-01" db="EMBL/GenBank/DDBJ databases">
        <title>Sinorhodobacter populi sp. nov. isolated from the symptomatic bark tissue of Populus euramericana canker.</title>
        <authorList>
            <person name="Xu G."/>
        </authorList>
    </citation>
    <scope>NUCLEOTIDE SEQUENCE [LARGE SCALE GENOMIC DNA]</scope>
    <source>
        <strain evidence="10 11">2D-5</strain>
    </source>
</reference>
<dbReference type="PROSITE" id="PS52004">
    <property type="entry name" value="KS3_2"/>
    <property type="match status" value="1"/>
</dbReference>
<dbReference type="Pfam" id="PF00698">
    <property type="entry name" value="Acyl_transf_1"/>
    <property type="match status" value="1"/>
</dbReference>
<dbReference type="InterPro" id="IPR011032">
    <property type="entry name" value="GroES-like_sf"/>
</dbReference>
<dbReference type="EMBL" id="SAUW01000028">
    <property type="protein sequence ID" value="RWR06382.1"/>
    <property type="molecule type" value="Genomic_DNA"/>
</dbReference>
<dbReference type="PROSITE" id="PS50075">
    <property type="entry name" value="CARRIER"/>
    <property type="match status" value="1"/>
</dbReference>
<evidence type="ECO:0000259" key="7">
    <source>
        <dbReference type="PROSITE" id="PS50075"/>
    </source>
</evidence>
<dbReference type="InterPro" id="IPR016035">
    <property type="entry name" value="Acyl_Trfase/lysoPLipase"/>
</dbReference>
<dbReference type="Pfam" id="PF16197">
    <property type="entry name" value="KAsynt_C_assoc"/>
    <property type="match status" value="1"/>
</dbReference>
<dbReference type="InterPro" id="IPR050091">
    <property type="entry name" value="PKS_NRPS_Biosynth_Enz"/>
</dbReference>
<dbReference type="SUPFAM" id="SSF55048">
    <property type="entry name" value="Probable ACP-binding domain of malonyl-CoA ACP transacylase"/>
    <property type="match status" value="1"/>
</dbReference>
<keyword evidence="4" id="KW-0511">Multifunctional enzyme</keyword>
<dbReference type="GO" id="GO:0004315">
    <property type="term" value="F:3-oxoacyl-[acyl-carrier-protein] synthase activity"/>
    <property type="evidence" value="ECO:0007669"/>
    <property type="project" value="InterPro"/>
</dbReference>
<dbReference type="SUPFAM" id="SSF53901">
    <property type="entry name" value="Thiolase-like"/>
    <property type="match status" value="1"/>
</dbReference>
<evidence type="ECO:0000313" key="10">
    <source>
        <dbReference type="EMBL" id="RWR06382.1"/>
    </source>
</evidence>
<dbReference type="Gene3D" id="1.10.1200.10">
    <property type="entry name" value="ACP-like"/>
    <property type="match status" value="1"/>
</dbReference>
<dbReference type="GO" id="GO:0031177">
    <property type="term" value="F:phosphopantetheine binding"/>
    <property type="evidence" value="ECO:0007669"/>
    <property type="project" value="InterPro"/>
</dbReference>
<dbReference type="PROSITE" id="PS00606">
    <property type="entry name" value="KS3_1"/>
    <property type="match status" value="1"/>
</dbReference>
<dbReference type="InterPro" id="IPR032821">
    <property type="entry name" value="PKS_assoc"/>
</dbReference>
<proteinExistence type="predicted"/>
<feature type="region of interest" description="Disordered" evidence="6">
    <location>
        <begin position="1578"/>
        <end position="1605"/>
    </location>
</feature>
<dbReference type="SMART" id="SM00822">
    <property type="entry name" value="PKS_KR"/>
    <property type="match status" value="1"/>
</dbReference>
<dbReference type="InterPro" id="IPR014031">
    <property type="entry name" value="Ketoacyl_synth_C"/>
</dbReference>
<dbReference type="InterPro" id="IPR018201">
    <property type="entry name" value="Ketoacyl_synth_AS"/>
</dbReference>
<name>A0A443IMC5_9RHOB</name>
<dbReference type="InterPro" id="IPR001227">
    <property type="entry name" value="Ac_transferase_dom_sf"/>
</dbReference>
<dbReference type="SUPFAM" id="SSF52151">
    <property type="entry name" value="FabD/lysophospholipase-like"/>
    <property type="match status" value="1"/>
</dbReference>
<evidence type="ECO:0000256" key="5">
    <source>
        <dbReference type="PROSITE-ProRule" id="PRU01363"/>
    </source>
</evidence>
<dbReference type="GO" id="GO:0016491">
    <property type="term" value="F:oxidoreductase activity"/>
    <property type="evidence" value="ECO:0007669"/>
    <property type="project" value="InterPro"/>
</dbReference>
<feature type="region of interest" description="N-terminal hotdog fold" evidence="5">
    <location>
        <begin position="891"/>
        <end position="1012"/>
    </location>
</feature>
<dbReference type="InterPro" id="IPR049552">
    <property type="entry name" value="PKS_DH_N"/>
</dbReference>
<dbReference type="SUPFAM" id="SSF47336">
    <property type="entry name" value="ACP-like"/>
    <property type="match status" value="1"/>
</dbReference>
<evidence type="ECO:0000259" key="8">
    <source>
        <dbReference type="PROSITE" id="PS52004"/>
    </source>
</evidence>
<dbReference type="SMART" id="SM00829">
    <property type="entry name" value="PKS_ER"/>
    <property type="match status" value="1"/>
</dbReference>
<dbReference type="InterPro" id="IPR016039">
    <property type="entry name" value="Thiolase-like"/>
</dbReference>
<gene>
    <name evidence="10" type="ORF">D2T33_18565</name>
</gene>
<keyword evidence="2" id="KW-0597">Phosphoprotein</keyword>
<dbReference type="Pfam" id="PF21089">
    <property type="entry name" value="PKS_DH_N"/>
    <property type="match status" value="1"/>
</dbReference>
<dbReference type="InterPro" id="IPR036736">
    <property type="entry name" value="ACP-like_sf"/>
</dbReference>
<keyword evidence="3 10" id="KW-0808">Transferase</keyword>
<dbReference type="SMART" id="SM00825">
    <property type="entry name" value="PKS_KS"/>
    <property type="match status" value="1"/>
</dbReference>
<dbReference type="InterPro" id="IPR016036">
    <property type="entry name" value="Malonyl_transacylase_ACP-bd"/>
</dbReference>
<dbReference type="InterPro" id="IPR020806">
    <property type="entry name" value="PKS_PP-bd"/>
</dbReference>
<dbReference type="Proteomes" id="UP000285710">
    <property type="component" value="Unassembled WGS sequence"/>
</dbReference>
<dbReference type="SMART" id="SM00823">
    <property type="entry name" value="PKS_PP"/>
    <property type="match status" value="1"/>
</dbReference>
<dbReference type="CDD" id="cd00833">
    <property type="entry name" value="PKS"/>
    <property type="match status" value="1"/>
</dbReference>
<dbReference type="Pfam" id="PF02801">
    <property type="entry name" value="Ketoacyl-synt_C"/>
    <property type="match status" value="1"/>
</dbReference>
<dbReference type="Gene3D" id="3.40.47.10">
    <property type="match status" value="1"/>
</dbReference>
<dbReference type="InterPro" id="IPR049900">
    <property type="entry name" value="PKS_mFAS_DH"/>
</dbReference>
<dbReference type="SUPFAM" id="SSF51735">
    <property type="entry name" value="NAD(P)-binding Rossmann-fold domains"/>
    <property type="match status" value="2"/>
</dbReference>
<dbReference type="FunFam" id="3.40.50.720:FF:000209">
    <property type="entry name" value="Polyketide synthase Pks12"/>
    <property type="match status" value="1"/>
</dbReference>
<dbReference type="SMART" id="SM00827">
    <property type="entry name" value="PKS_AT"/>
    <property type="match status" value="1"/>
</dbReference>
<dbReference type="Gene3D" id="3.90.180.10">
    <property type="entry name" value="Medium-chain alcohol dehydrogenases, catalytic domain"/>
    <property type="match status" value="1"/>
</dbReference>
<evidence type="ECO:0000256" key="3">
    <source>
        <dbReference type="ARBA" id="ARBA00022679"/>
    </source>
</evidence>
<dbReference type="InterPro" id="IPR049551">
    <property type="entry name" value="PKS_DH_C"/>
</dbReference>
<dbReference type="InterPro" id="IPR036291">
    <property type="entry name" value="NAD(P)-bd_dom_sf"/>
</dbReference>
<accession>A0A443IMC5</accession>
<evidence type="ECO:0000256" key="4">
    <source>
        <dbReference type="ARBA" id="ARBA00023268"/>
    </source>
</evidence>
<evidence type="ECO:0000256" key="1">
    <source>
        <dbReference type="ARBA" id="ARBA00022450"/>
    </source>
</evidence>
<dbReference type="PROSITE" id="PS52019">
    <property type="entry name" value="PKS_MFAS_DH"/>
    <property type="match status" value="1"/>
</dbReference>
<feature type="active site" description="Proton acceptor; for dehydratase activity" evidence="5">
    <location>
        <position position="920"/>
    </location>
</feature>
<dbReference type="InterPro" id="IPR020841">
    <property type="entry name" value="PKS_Beta-ketoAc_synthase_dom"/>
</dbReference>
<dbReference type="SMART" id="SM00826">
    <property type="entry name" value="PKS_DH"/>
    <property type="match status" value="1"/>
</dbReference>
<dbReference type="InterPro" id="IPR020843">
    <property type="entry name" value="ER"/>
</dbReference>